<dbReference type="InterPro" id="IPR001967">
    <property type="entry name" value="Peptidase_S11_N"/>
</dbReference>
<dbReference type="InterPro" id="IPR018044">
    <property type="entry name" value="Peptidase_S11"/>
</dbReference>
<keyword evidence="6" id="KW-0961">Cell wall biogenesis/degradation</keyword>
<name>A0A1T4YL13_9BACT</name>
<evidence type="ECO:0000256" key="6">
    <source>
        <dbReference type="ARBA" id="ARBA00023316"/>
    </source>
</evidence>
<dbReference type="EMBL" id="FUYE01000013">
    <property type="protein sequence ID" value="SKB02446.1"/>
    <property type="molecule type" value="Genomic_DNA"/>
</dbReference>
<evidence type="ECO:0000256" key="10">
    <source>
        <dbReference type="SAM" id="SignalP"/>
    </source>
</evidence>
<evidence type="ECO:0000256" key="4">
    <source>
        <dbReference type="ARBA" id="ARBA00022960"/>
    </source>
</evidence>
<evidence type="ECO:0000256" key="2">
    <source>
        <dbReference type="ARBA" id="ARBA00022729"/>
    </source>
</evidence>
<keyword evidence="4" id="KW-0133">Cell shape</keyword>
<proteinExistence type="inferred from homology"/>
<dbReference type="SUPFAM" id="SSF56601">
    <property type="entry name" value="beta-lactamase/transpeptidase-like"/>
    <property type="match status" value="1"/>
</dbReference>
<sequence length="334" mass="35820">MPSLFSRTSFRLATGLLAIVLASCSAPQRSAVRSGGDFSSSTSYVQTAYPTTAGTAGTITPVAYTRPTWDVEAEPAFIASNSPSIRASSYLLIDAHTGRHLASRNAETARAVASTQKLVTALVVLDAGNLDKPVRVLASDLQVEPTCLGLRAGEVYTRRHLLYAFLIKSCNDVANVLARDNAGSLSAFAAKMNAKVRSLGCTNSNFKNPHGLTVSGQYSTARDMARVAMAAYRNPIIRDAVRRKYYTFRKNSGSTVTLKSTNELLGNMPECNGMKTGYTVASGRCLISTASSRGRDVILVQLGTKTKYIWDDGRLLMSWGLQRAKGGGLTAANW</sequence>
<comment type="similarity">
    <text evidence="1 9">Belongs to the peptidase S11 family.</text>
</comment>
<feature type="signal peptide" evidence="10">
    <location>
        <begin position="1"/>
        <end position="31"/>
    </location>
</feature>
<dbReference type="Gene3D" id="3.40.710.10">
    <property type="entry name" value="DD-peptidase/beta-lactamase superfamily"/>
    <property type="match status" value="1"/>
</dbReference>
<keyword evidence="13" id="KW-1185">Reference proteome</keyword>
<evidence type="ECO:0000313" key="12">
    <source>
        <dbReference type="EMBL" id="SKB02446.1"/>
    </source>
</evidence>
<dbReference type="Proteomes" id="UP000190774">
    <property type="component" value="Unassembled WGS sequence"/>
</dbReference>
<dbReference type="Pfam" id="PF00768">
    <property type="entry name" value="Peptidase_S11"/>
    <property type="match status" value="1"/>
</dbReference>
<dbReference type="InterPro" id="IPR012338">
    <property type="entry name" value="Beta-lactam/transpept-like"/>
</dbReference>
<organism evidence="12 13">
    <name type="scientific">Prosthecobacter debontii</name>
    <dbReference type="NCBI Taxonomy" id="48467"/>
    <lineage>
        <taxon>Bacteria</taxon>
        <taxon>Pseudomonadati</taxon>
        <taxon>Verrucomicrobiota</taxon>
        <taxon>Verrucomicrobiia</taxon>
        <taxon>Verrucomicrobiales</taxon>
        <taxon>Verrucomicrobiaceae</taxon>
        <taxon>Prosthecobacter</taxon>
    </lineage>
</organism>
<evidence type="ECO:0000256" key="5">
    <source>
        <dbReference type="ARBA" id="ARBA00022984"/>
    </source>
</evidence>
<keyword evidence="3" id="KW-0378">Hydrolase</keyword>
<accession>A0A1T4YL13</accession>
<evidence type="ECO:0000256" key="3">
    <source>
        <dbReference type="ARBA" id="ARBA00022801"/>
    </source>
</evidence>
<dbReference type="GO" id="GO:0009252">
    <property type="term" value="P:peptidoglycan biosynthetic process"/>
    <property type="evidence" value="ECO:0007669"/>
    <property type="project" value="UniProtKB-KW"/>
</dbReference>
<keyword evidence="2 10" id="KW-0732">Signal</keyword>
<gene>
    <name evidence="12" type="ORF">SAMN02745166_03651</name>
</gene>
<dbReference type="GO" id="GO:0071555">
    <property type="term" value="P:cell wall organization"/>
    <property type="evidence" value="ECO:0007669"/>
    <property type="project" value="UniProtKB-KW"/>
</dbReference>
<dbReference type="RefSeq" id="WP_078814820.1">
    <property type="nucleotide sequence ID" value="NZ_FUYE01000013.1"/>
</dbReference>
<feature type="active site" description="Proton acceptor" evidence="7">
    <location>
        <position position="117"/>
    </location>
</feature>
<feature type="active site" evidence="7">
    <location>
        <position position="169"/>
    </location>
</feature>
<dbReference type="GO" id="GO:0008360">
    <property type="term" value="P:regulation of cell shape"/>
    <property type="evidence" value="ECO:0007669"/>
    <property type="project" value="UniProtKB-KW"/>
</dbReference>
<dbReference type="OrthoDB" id="9791132at2"/>
<evidence type="ECO:0000256" key="8">
    <source>
        <dbReference type="PIRSR" id="PIRSR618044-2"/>
    </source>
</evidence>
<dbReference type="PANTHER" id="PTHR21581">
    <property type="entry name" value="D-ALANYL-D-ALANINE CARBOXYPEPTIDASE"/>
    <property type="match status" value="1"/>
</dbReference>
<dbReference type="PROSITE" id="PS51257">
    <property type="entry name" value="PROKAR_LIPOPROTEIN"/>
    <property type="match status" value="1"/>
</dbReference>
<keyword evidence="12" id="KW-0645">Protease</keyword>
<evidence type="ECO:0000256" key="1">
    <source>
        <dbReference type="ARBA" id="ARBA00007164"/>
    </source>
</evidence>
<evidence type="ECO:0000256" key="9">
    <source>
        <dbReference type="RuleBase" id="RU004016"/>
    </source>
</evidence>
<protein>
    <submittedName>
        <fullName evidence="12">D-alanyl-D-alanine carboxypeptidase (Penicillin-binding protein 5/6)</fullName>
    </submittedName>
</protein>
<dbReference type="GO" id="GO:0009002">
    <property type="term" value="F:serine-type D-Ala-D-Ala carboxypeptidase activity"/>
    <property type="evidence" value="ECO:0007669"/>
    <property type="project" value="InterPro"/>
</dbReference>
<dbReference type="STRING" id="48467.SAMN02745166_03651"/>
<evidence type="ECO:0000256" key="7">
    <source>
        <dbReference type="PIRSR" id="PIRSR618044-1"/>
    </source>
</evidence>
<feature type="chain" id="PRO_5013024385" evidence="10">
    <location>
        <begin position="32"/>
        <end position="334"/>
    </location>
</feature>
<feature type="binding site" evidence="8">
    <location>
        <position position="275"/>
    </location>
    <ligand>
        <name>substrate</name>
    </ligand>
</feature>
<feature type="active site" description="Acyl-ester intermediate" evidence="7">
    <location>
        <position position="114"/>
    </location>
</feature>
<dbReference type="GO" id="GO:0006508">
    <property type="term" value="P:proteolysis"/>
    <property type="evidence" value="ECO:0007669"/>
    <property type="project" value="InterPro"/>
</dbReference>
<dbReference type="AlphaFoldDB" id="A0A1T4YL13"/>
<dbReference type="PRINTS" id="PR00725">
    <property type="entry name" value="DADACBPTASE1"/>
</dbReference>
<dbReference type="PANTHER" id="PTHR21581:SF33">
    <property type="entry name" value="D-ALANYL-D-ALANINE CARBOXYPEPTIDASE DACB"/>
    <property type="match status" value="1"/>
</dbReference>
<evidence type="ECO:0000259" key="11">
    <source>
        <dbReference type="Pfam" id="PF00768"/>
    </source>
</evidence>
<keyword evidence="12" id="KW-0121">Carboxypeptidase</keyword>
<reference evidence="13" key="1">
    <citation type="submission" date="2017-02" db="EMBL/GenBank/DDBJ databases">
        <authorList>
            <person name="Varghese N."/>
            <person name="Submissions S."/>
        </authorList>
    </citation>
    <scope>NUCLEOTIDE SEQUENCE [LARGE SCALE GENOMIC DNA]</scope>
    <source>
        <strain evidence="13">ATCC 700200</strain>
    </source>
</reference>
<feature type="domain" description="Peptidase S11 D-alanyl-D-alanine carboxypeptidase A N-terminal" evidence="11">
    <location>
        <begin position="80"/>
        <end position="305"/>
    </location>
</feature>
<keyword evidence="5" id="KW-0573">Peptidoglycan synthesis</keyword>
<evidence type="ECO:0000313" key="13">
    <source>
        <dbReference type="Proteomes" id="UP000190774"/>
    </source>
</evidence>